<keyword evidence="2" id="KW-1185">Reference proteome</keyword>
<accession>I4CB26</accession>
<proteinExistence type="predicted"/>
<dbReference type="OrthoDB" id="9814800at2"/>
<dbReference type="eggNOG" id="COG0484">
    <property type="taxonomic scope" value="Bacteria"/>
</dbReference>
<sequence length="190" mass="21300">MKRPSDVLLSLFPGPVSSAGIRRLEKAVCLAAIMFAVWVLPVGGQEKDCPDCPKPATSSVLDPKWREFVAPPLLPGERPDCHRVQFGKQNCMDCHQKETPENYKQWLGSKHGINNVKCGICHGDVNNYRARPDKAVCIGCHSAQVHNMPAQALVTNCSYCHKSHWFTVHKIQTYEKFSPGREDRFKVPGF</sequence>
<reference evidence="2" key="1">
    <citation type="submission" date="2012-06" db="EMBL/GenBank/DDBJ databases">
        <title>Complete sequence of chromosome of Desulfomonile tiedjei DSM 6799.</title>
        <authorList>
            <person name="Lucas S."/>
            <person name="Copeland A."/>
            <person name="Lapidus A."/>
            <person name="Glavina del Rio T."/>
            <person name="Dalin E."/>
            <person name="Tice H."/>
            <person name="Bruce D."/>
            <person name="Goodwin L."/>
            <person name="Pitluck S."/>
            <person name="Peters L."/>
            <person name="Ovchinnikova G."/>
            <person name="Zeytun A."/>
            <person name="Lu M."/>
            <person name="Kyrpides N."/>
            <person name="Mavromatis K."/>
            <person name="Ivanova N."/>
            <person name="Brettin T."/>
            <person name="Detter J.C."/>
            <person name="Han C."/>
            <person name="Larimer F."/>
            <person name="Land M."/>
            <person name="Hauser L."/>
            <person name="Markowitz V."/>
            <person name="Cheng J.-F."/>
            <person name="Hugenholtz P."/>
            <person name="Woyke T."/>
            <person name="Wu D."/>
            <person name="Spring S."/>
            <person name="Schroeder M."/>
            <person name="Brambilla E."/>
            <person name="Klenk H.-P."/>
            <person name="Eisen J.A."/>
        </authorList>
    </citation>
    <scope>NUCLEOTIDE SEQUENCE [LARGE SCALE GENOMIC DNA]</scope>
    <source>
        <strain evidence="2">ATCC 49306 / DSM 6799 / DCB-1</strain>
    </source>
</reference>
<dbReference type="Proteomes" id="UP000006055">
    <property type="component" value="Chromosome"/>
</dbReference>
<evidence type="ECO:0000313" key="2">
    <source>
        <dbReference type="Proteomes" id="UP000006055"/>
    </source>
</evidence>
<dbReference type="SUPFAM" id="SSF48695">
    <property type="entry name" value="Multiheme cytochromes"/>
    <property type="match status" value="1"/>
</dbReference>
<dbReference type="HOGENOM" id="CLU_1425929_0_0_7"/>
<evidence type="ECO:0000313" key="1">
    <source>
        <dbReference type="EMBL" id="AFM26767.1"/>
    </source>
</evidence>
<dbReference type="InterPro" id="IPR036280">
    <property type="entry name" value="Multihaem_cyt_sf"/>
</dbReference>
<organism evidence="1 2">
    <name type="scientific">Desulfomonile tiedjei (strain ATCC 49306 / DSM 6799 / DCB-1)</name>
    <dbReference type="NCBI Taxonomy" id="706587"/>
    <lineage>
        <taxon>Bacteria</taxon>
        <taxon>Pseudomonadati</taxon>
        <taxon>Thermodesulfobacteriota</taxon>
        <taxon>Desulfomonilia</taxon>
        <taxon>Desulfomonilales</taxon>
        <taxon>Desulfomonilaceae</taxon>
        <taxon>Desulfomonile</taxon>
    </lineage>
</organism>
<gene>
    <name evidence="1" type="ordered locus">Desti_4129</name>
</gene>
<dbReference type="AlphaFoldDB" id="I4CB26"/>
<dbReference type="STRING" id="706587.Desti_4129"/>
<name>I4CB26_DESTA</name>
<dbReference type="KEGG" id="dti:Desti_4129"/>
<dbReference type="EMBL" id="CP003360">
    <property type="protein sequence ID" value="AFM26767.1"/>
    <property type="molecule type" value="Genomic_DNA"/>
</dbReference>
<protein>
    <submittedName>
        <fullName evidence="1">Uncharacterized protein</fullName>
    </submittedName>
</protein>
<dbReference type="Gene3D" id="3.90.10.10">
    <property type="entry name" value="Cytochrome C3"/>
    <property type="match status" value="1"/>
</dbReference>
<dbReference type="RefSeq" id="WP_014811891.1">
    <property type="nucleotide sequence ID" value="NC_018025.1"/>
</dbReference>